<evidence type="ECO:0000256" key="2">
    <source>
        <dbReference type="ARBA" id="ARBA00006920"/>
    </source>
</evidence>
<keyword evidence="3" id="KW-0813">Transport</keyword>
<reference evidence="14 15" key="1">
    <citation type="journal article" date="2017" name="Int. J. Syst. Evol. Microbiol.">
        <title>Arachidicoccus ginsenosidivorans sp. nov., with ginsenoside-converting activity isolated from ginseng cultivating soil.</title>
        <authorList>
            <person name="Siddiqi M.Z."/>
            <person name="Aslam Z."/>
            <person name="Im W.T."/>
        </authorList>
    </citation>
    <scope>NUCLEOTIDE SEQUENCE [LARGE SCALE GENOMIC DNA]</scope>
    <source>
        <strain evidence="14 15">Gsoil 809</strain>
    </source>
</reference>
<dbReference type="KEGG" id="agi:FSB73_03450"/>
<gene>
    <name evidence="14" type="ORF">FSB73_03450</name>
</gene>
<keyword evidence="7" id="KW-0630">Potassium</keyword>
<keyword evidence="5 13" id="KW-0812">Transmembrane</keyword>
<dbReference type="PANTHER" id="PTHR31462">
    <property type="entry name" value="ENDOSOMAL/LYSOSOMAL POTASSIUM CHANNEL TMEM175"/>
    <property type="match status" value="1"/>
</dbReference>
<keyword evidence="15" id="KW-1185">Reference proteome</keyword>
<protein>
    <submittedName>
        <fullName evidence="14">DUF1211 domain-containing protein</fullName>
    </submittedName>
</protein>
<dbReference type="PANTHER" id="PTHR31462:SF5">
    <property type="entry name" value="ENDOSOMAL_LYSOSOMAL PROTON CHANNEL TMEM175"/>
    <property type="match status" value="1"/>
</dbReference>
<feature type="transmembrane region" description="Helical" evidence="13">
    <location>
        <begin position="58"/>
        <end position="77"/>
    </location>
</feature>
<evidence type="ECO:0000256" key="4">
    <source>
        <dbReference type="ARBA" id="ARBA00022538"/>
    </source>
</evidence>
<dbReference type="InterPro" id="IPR010617">
    <property type="entry name" value="TMEM175-like"/>
</dbReference>
<feature type="transmembrane region" description="Helical" evidence="13">
    <location>
        <begin position="129"/>
        <end position="151"/>
    </location>
</feature>
<evidence type="ECO:0000313" key="15">
    <source>
        <dbReference type="Proteomes" id="UP000321291"/>
    </source>
</evidence>
<organism evidence="14 15">
    <name type="scientific">Arachidicoccus ginsenosidivorans</name>
    <dbReference type="NCBI Taxonomy" id="496057"/>
    <lineage>
        <taxon>Bacteria</taxon>
        <taxon>Pseudomonadati</taxon>
        <taxon>Bacteroidota</taxon>
        <taxon>Chitinophagia</taxon>
        <taxon>Chitinophagales</taxon>
        <taxon>Chitinophagaceae</taxon>
        <taxon>Arachidicoccus</taxon>
    </lineage>
</organism>
<dbReference type="GO" id="GO:0016020">
    <property type="term" value="C:membrane"/>
    <property type="evidence" value="ECO:0007669"/>
    <property type="project" value="UniProtKB-SubCell"/>
</dbReference>
<keyword evidence="9" id="KW-0406">Ion transport</keyword>
<dbReference type="Pfam" id="PF06736">
    <property type="entry name" value="TMEM175"/>
    <property type="match status" value="1"/>
</dbReference>
<evidence type="ECO:0000256" key="11">
    <source>
        <dbReference type="ARBA" id="ARBA00023303"/>
    </source>
</evidence>
<feature type="transmembrane region" description="Helical" evidence="13">
    <location>
        <begin position="17"/>
        <end position="38"/>
    </location>
</feature>
<evidence type="ECO:0000256" key="10">
    <source>
        <dbReference type="ARBA" id="ARBA00023136"/>
    </source>
</evidence>
<keyword evidence="11" id="KW-0407">Ion channel</keyword>
<feature type="transmembrane region" description="Helical" evidence="13">
    <location>
        <begin position="172"/>
        <end position="195"/>
    </location>
</feature>
<feature type="transmembrane region" description="Helical" evidence="13">
    <location>
        <begin position="89"/>
        <end position="109"/>
    </location>
</feature>
<evidence type="ECO:0000256" key="1">
    <source>
        <dbReference type="ARBA" id="ARBA00004141"/>
    </source>
</evidence>
<comment type="subcellular location">
    <subcellularLocation>
        <location evidence="1">Membrane</location>
        <topology evidence="1">Multi-pass membrane protein</topology>
    </subcellularLocation>
</comment>
<comment type="similarity">
    <text evidence="2">Belongs to the TMEM175 family.</text>
</comment>
<name>A0A5B8VIV5_9BACT</name>
<dbReference type="Proteomes" id="UP000321291">
    <property type="component" value="Chromosome"/>
</dbReference>
<evidence type="ECO:0000256" key="13">
    <source>
        <dbReference type="SAM" id="Phobius"/>
    </source>
</evidence>
<keyword evidence="10 13" id="KW-0472">Membrane</keyword>
<sequence>MHDLLTEERKRFQVDRLILFSDAVFAIAITLLIIEIHPPSLDGLPKTDASFAARMSDLRPQFIGFFMSFALIGLYWSKHHSVFGYITDYSPKLIFLNLVLLVAIVLMPFSTQVYSTYVSPEYVQLLGPFLIYSLNITLCGLANFLIWVYITRPGNPVCKQVFPKRFVRNAKLRALILPFAFMSSLFVCWAFNAVWGRYLLFLIPAYFRLIKDDPKEKKL</sequence>
<evidence type="ECO:0000313" key="14">
    <source>
        <dbReference type="EMBL" id="QEC70872.1"/>
    </source>
</evidence>
<evidence type="ECO:0000256" key="5">
    <source>
        <dbReference type="ARBA" id="ARBA00022692"/>
    </source>
</evidence>
<dbReference type="GO" id="GO:0005267">
    <property type="term" value="F:potassium channel activity"/>
    <property type="evidence" value="ECO:0007669"/>
    <property type="project" value="UniProtKB-KW"/>
</dbReference>
<evidence type="ECO:0000256" key="9">
    <source>
        <dbReference type="ARBA" id="ARBA00023065"/>
    </source>
</evidence>
<evidence type="ECO:0000256" key="6">
    <source>
        <dbReference type="ARBA" id="ARBA00022826"/>
    </source>
</evidence>
<proteinExistence type="inferred from homology"/>
<dbReference type="AlphaFoldDB" id="A0A5B8VIV5"/>
<evidence type="ECO:0000256" key="7">
    <source>
        <dbReference type="ARBA" id="ARBA00022958"/>
    </source>
</evidence>
<dbReference type="EMBL" id="CP042434">
    <property type="protein sequence ID" value="QEC70872.1"/>
    <property type="molecule type" value="Genomic_DNA"/>
</dbReference>
<dbReference type="RefSeq" id="WP_146780132.1">
    <property type="nucleotide sequence ID" value="NZ_CP042434.1"/>
</dbReference>
<comment type="catalytic activity">
    <reaction evidence="12">
        <text>K(+)(in) = K(+)(out)</text>
        <dbReference type="Rhea" id="RHEA:29463"/>
        <dbReference type="ChEBI" id="CHEBI:29103"/>
    </reaction>
</comment>
<evidence type="ECO:0000256" key="12">
    <source>
        <dbReference type="ARBA" id="ARBA00034430"/>
    </source>
</evidence>
<evidence type="ECO:0000256" key="3">
    <source>
        <dbReference type="ARBA" id="ARBA00022448"/>
    </source>
</evidence>
<keyword evidence="6" id="KW-0631">Potassium channel</keyword>
<dbReference type="GO" id="GO:0015252">
    <property type="term" value="F:proton channel activity"/>
    <property type="evidence" value="ECO:0007669"/>
    <property type="project" value="InterPro"/>
</dbReference>
<keyword evidence="8 13" id="KW-1133">Transmembrane helix</keyword>
<accession>A0A5B8VIV5</accession>
<keyword evidence="4" id="KW-0633">Potassium transport</keyword>
<dbReference type="OrthoDB" id="7626281at2"/>
<evidence type="ECO:0000256" key="8">
    <source>
        <dbReference type="ARBA" id="ARBA00022989"/>
    </source>
</evidence>